<dbReference type="Pfam" id="PF04357">
    <property type="entry name" value="TamB"/>
    <property type="match status" value="1"/>
</dbReference>
<dbReference type="GO" id="GO:0009306">
    <property type="term" value="P:protein secretion"/>
    <property type="evidence" value="ECO:0007669"/>
    <property type="project" value="InterPro"/>
</dbReference>
<gene>
    <name evidence="8" type="ordered locus">Deipr_1576</name>
</gene>
<dbReference type="EMBL" id="CP002536">
    <property type="protein sequence ID" value="ADY26714.1"/>
    <property type="molecule type" value="Genomic_DNA"/>
</dbReference>
<dbReference type="eggNOG" id="COG2911">
    <property type="taxonomic scope" value="Bacteria"/>
</dbReference>
<sequence length="3676" mass="380428">MSRETGHPAPPVPVSRPRPLRRRAASLSVVALALILAFLAAYAPALLGRWILLRVTEDVQATSIGGPLWRPVLHGTQVRLPGITAQAERLGVGLAGFDLRRRVLYVSVDLRGAEVALELAELFGQGEDAITTEEGWKVQLRQLTVSDTALKVNGEQASVPDGTFQVTQARDGGLLAQGRTADGEISAHLRFRQGAGGTEYVTNFQADARVLRYYWEGVEEGTVTGEYLFGQGPVRGQLQLSGGRIRVPEADWAEVDSISGSATHLGDLIQVQLKGEGYGKPVTAVADVNLAAQQWKVRLAGTPQLDRLAGALGTGGKGEARLTAQAHNLGPGWKGVEVVAQANSRAGTLAGIPFERLANEYRYVDRDGDSQTRPELNRWRLGADTGLLGERQRLNSEWNFGGTGKLSWRGALLDTPLDLSASIARETLEGRPADFATITGTALGGPAQGRVALSGRVIEVRLNPELDSLSGALALSGQAGDLRLSAQGLNAAGFALDGEARFSEAGTTAQIRQPDGGRFSLNLNSDWKGRWTAQELRGNGVTLSGQGALDVPAAQLSGQLGLSSGLLERTLSGPLNLNWDTRQARWDAGGQSLRWSGERLLADLRGLRLNSGIRLDGSLNAALDLSDLRGTLRGQGEGFSVTATGEGDRVRWQGSLGQGRRSVALRGLTRLDEDFATAVTLSGADVSADVRVRNGLSFDFDLRTADERASGTIEGENWDAQGCVNLGALRPVLNGVLGPDSPLADLSGTLDLNLSGQSGTARVQARAAGAALTGSLRRQGGAVTAERLQASGGTGGPLAGFQATASGEVYPRVNLRGPVTLGPLGGVQGLDGQVLQGRLYGSYGTLNAALNGQTAPLSAGGASLPAQTLALGGRLTPSLDLSGRWGGLDLRYRSGLFSVSGTQALTVQGRAATGRGRASWGQGQAGQSWQGQADLTGSTADGYALAVRGPWNALRVTASHPDGLRAAGTVNAPRQSYDLAVSGRAPLFGSRSFGVQGRVRGQGLNPRGTLTLTDGQGGRAFLTLSGLDNLTVRAEALRLGGQTLSGDLRSVDGLADGQLTTSAHGQTLTLQATRGRVNVSGVVQNHRVQASGQLRLPGAGGALRLSGLRLNVNGPYLAAQAAGSLQSLRGQVTLKAQQFGEGDAVLILPQQTLPLSASLTPLRATVGGLTYAGGRWSGNASLSYLVRTRGAQAQAARGGQVQLRGSGQGLTALSSGALAGRVALLPTVGGTLSADTALLRPLLPAELQDLRGGRVQATFTAQGARLSTPGVRYRGQALSLSAQVDWGRGFSPGTLQASGVLATGRSRLPFQLRGGALTLTGARVDARDVQPLLGTALSGTGQPLPTGASFRGNLFVPDIGDFSLNTLGVRGVLTSGHSQAPLTLRGGTLTLEDALLDVRDVRPFVPAATRLPADGTFRGDLRLTDLAHFSLANVQAQGVLASGRSRAPLSLRRGALRVTGGVLDVRDLRPLVDDPASLPAGGTFQGDLYVPDLNKFDLQHVRARGVLASGASRLPLDIRNDTLRVSGGVLNVNDVRRWLDPELREKLPGSATFRGDLTLRNLGDFAPENLNVRGVLNVGNSRLPLTLAGRALTVTGGRLDLADVQPYLDLPARGVLRGDLYLPDVLNPDLNTVRADLVTGGLTATNLADTSAQGRLRLRGGQLWADLSGQVQGQPLTLRGDVYPRANATLRSEELTARLSGHAEGTLNFSAAGEYQGRAVAVQGTLNGLLAEGRAARAALSGTVSGAQLDLTLNEASTAWEDWRVSGSLLVPDARTLDPGLSGSLSGSVGGTLGRADLRVQGTVNDIALNVPATFSGGELRVREAQAGSAELGTATLSGLAFPRLNLSGAAQLRGDLAGSYRLNVSGDYSAPTARLDGQLAGESGSVHPSGLNIGGTGVTATLQGGRWQAQLSGPAVRGTVSGVLGAQVAGQDTPLGLQRADLNLNARYRRDGDDLTLSGPLAWNGAAGTAGWRGNVNVRGTLGGERLSAQATGTGPLSVTARLGDASLRAELGRLAPVRPEGWVATERWDVGALWGRPEQLRLTGRADLAGPNWQSVQARLSGQLDDVTGELSGTLSGEWTQAQGGTFALSGPRVQANGTLRGGRYTVDARLGEGPQGTQVGLARLLPAEWGITALKASGSLNVRGSLTGGVEQLDASGLEVNGEQQGAGPFTLYGRASYRPQQETLDAALAGGYGGGIFRIGGSLPQGLNVQVANVSLAAFASENFDPGRLNGEATLRGPLSRAALSGTLRTTGGNVDAAVDLLGRLDDPRVQARLNLRGEQSGELTLSARDFDLPGRTFAGELRGQVRQGDTVADLDLRGQWPRLGGQVRVQDPELAQPVTLRGQHGQFTLDPGVAGAGSGSVTLAPGAGWLPTLTAQADLNPLALLPGASGEARLRLNAGGELNALTVQGTLSAPAATLAGVTVRDLNGTFGGPLNGGLTGLSGELTQRGQAVGTLAGGRLNLSGLRAEAAGSTLALSGPVALDTLNAALTADVSGSLSGELRLNYAGGRLSSSGTLEGLGYRAALDVQGSQESGWSGTVTARDIQGAPEVLTTPATLTVSGPWNTPRLRGTLGLLNAAAMLEASPDGAALTLADGVTAKGSGTLRVAPDPAGVWRWTGAASVDSPRLRLSVTPRGELADPLVGVAAGRGTWQATGSVSRAAGRLSVSDGERQGRLDWQGQVLSADLPGLDLAGLRWRGLAGRLSAQGTVNLGNAVNPGSDAVAGGALPFRIDGLRSPWRVDALNLPLSGDVSGTLQLVGGRPSVQAQAALGSEGTAQGQATLTATQQPGGKWFGRLQGRLQQGSGTLSADVRSDAAGLTGQVQATGYPVTLQEQTLALNGAARLNGQTFSADLNLDGVAGEASLSGGGSLGAALPALTGLTALEDTGAGYTLTGTLGGVDLGQLGLVPDLSGTVSGELDITDGAGQFVLRSADLNLAGEALPSRFEGVLVGQDWRIRGYLGDTDIFAGVSGGVLSGNAELQGLPLGAVANALAGQRLADGRVTGVARFEAPLADPLAGRATVVAERIRLTTLPSTEGGETAESETLTGSGSLDFQNRELRSINVQLGGAGSWDIRGQYTRERVDVRANFTETTFTPLLALIPSLAEQSPRLKGSLNVAVLGDYGQPVGTLDARNLRGSLAGVSLEVPALTGRLDQSGRWTLGGGVRTGGALDSAGTLQGSGLWRDWQLSESALNYSGQLSPGSAVGTLSGVQATLSQNRTDPERWVLDARSVSRNATTGQGLLEVRGQLIPAWDLSVRATNYDLALPGVFLRESALNGALTLRQDPGSEDIRVSGSADFARAVLGRPDAADNLDALVPSPEQPRSEDGDPDNFVSPLPKQYTTFPQPEAAADAGTEPAPPALPLLERLILEDIPVSFSGGIQLQESLAQAELGGSLRLSGTGARPHIAGHLSGQRGTLLLRDTEFALRNLDIDFSGTSPYPTFNLLAEGRVRPLTGGAAVPVTLDVQGSFLEDGAGGASLDLKTALRCTEQTAACNDPQTGQPYTESQLYALVLTGVPNVENLPENLGSLGASALNTALNVFVLGELSRNLADALGVDVLRFTPALVGEGGATITIGSQLTENLYLEYQVDLRGEGLINAAYNTPDGRFTFKVSTEFDFGESKGFRPSVSAGYNINERTSVAFNIENTSETNRFSVGVQYRLPSNFWKRER</sequence>
<keyword evidence="3 6" id="KW-1133">Transmembrane helix</keyword>
<feature type="domain" description="Translocation and assembly module TamB C-terminal" evidence="7">
    <location>
        <begin position="3235"/>
        <end position="3666"/>
    </location>
</feature>
<evidence type="ECO:0000256" key="4">
    <source>
        <dbReference type="ARBA" id="ARBA00023136"/>
    </source>
</evidence>
<dbReference type="Proteomes" id="UP000007718">
    <property type="component" value="Chromosome"/>
</dbReference>
<dbReference type="HOGENOM" id="CLU_225540_0_0_0"/>
<evidence type="ECO:0000256" key="3">
    <source>
        <dbReference type="ARBA" id="ARBA00022989"/>
    </source>
</evidence>
<dbReference type="RefSeq" id="WP_013615322.1">
    <property type="nucleotide sequence ID" value="NC_015161.1"/>
</dbReference>
<evidence type="ECO:0000256" key="1">
    <source>
        <dbReference type="ARBA" id="ARBA00004167"/>
    </source>
</evidence>
<organism evidence="8 9">
    <name type="scientific">Deinococcus proteolyticus (strain ATCC 35074 / DSM 20540 / JCM 6276 / NBRC 101906 / NCIMB 13154 / VKM Ac-1939 / CCM 2703 / MRP)</name>
    <dbReference type="NCBI Taxonomy" id="693977"/>
    <lineage>
        <taxon>Bacteria</taxon>
        <taxon>Thermotogati</taxon>
        <taxon>Deinococcota</taxon>
        <taxon>Deinococci</taxon>
        <taxon>Deinococcales</taxon>
        <taxon>Deinococcaceae</taxon>
        <taxon>Deinococcus</taxon>
    </lineage>
</organism>
<reference evidence="8 9" key="2">
    <citation type="journal article" date="2012" name="Stand. Genomic Sci.">
        <title>Complete genome sequence of the orange-red pigmented, radioresistant Deinococcus proteolyticus type strain (MRP(T)).</title>
        <authorList>
            <person name="Copeland A."/>
            <person name="Zeytun A."/>
            <person name="Yassawong M."/>
            <person name="Nolan M."/>
            <person name="Lucas S."/>
            <person name="Hammon N."/>
            <person name="Deshpande S."/>
            <person name="Cheng J.F."/>
            <person name="Han C."/>
            <person name="Tapia R."/>
            <person name="Goodwin L.A."/>
            <person name="Pitluck S."/>
            <person name="Mavromatis K."/>
            <person name="Liolios K."/>
            <person name="Pagani I."/>
            <person name="Ivanova N."/>
            <person name="Mikhailova N."/>
            <person name="Pati A."/>
            <person name="Chen A."/>
            <person name="Palaniappan K."/>
            <person name="Land M."/>
            <person name="Hauser L."/>
            <person name="Jeffries C.D."/>
            <person name="Brambilla E.M."/>
            <person name="Rohde M."/>
            <person name="Sikorski J."/>
            <person name="Pukall R."/>
            <person name="Goker M."/>
            <person name="Detter J.C."/>
            <person name="Woyke T."/>
            <person name="Bristow J."/>
            <person name="Eisen J.A."/>
            <person name="Markowitz V."/>
            <person name="Hugenholtz P."/>
            <person name="Kyrpides N.C."/>
            <person name="Klenk H.P."/>
            <person name="Lapidus A."/>
        </authorList>
    </citation>
    <scope>NUCLEOTIDE SEQUENCE [LARGE SCALE GENOMIC DNA]</scope>
    <source>
        <strain evidence="9">ATCC 35074 / DSM 20540 / JCM 6276 / NBRC 101906 / NCIMB 13154 / VKM Ac-1939 / CCM 2703 / MRP</strain>
    </source>
</reference>
<dbReference type="InterPro" id="IPR007452">
    <property type="entry name" value="TamB_C"/>
</dbReference>
<evidence type="ECO:0000313" key="8">
    <source>
        <dbReference type="EMBL" id="ADY26714.1"/>
    </source>
</evidence>
<dbReference type="KEGG" id="dpt:Deipr_1576"/>
<protein>
    <recommendedName>
        <fullName evidence="7">Translocation and assembly module TamB C-terminal domain-containing protein</fullName>
    </recommendedName>
</protein>
<keyword evidence="4 6" id="KW-0472">Membrane</keyword>
<dbReference type="GO" id="GO:0005886">
    <property type="term" value="C:plasma membrane"/>
    <property type="evidence" value="ECO:0007669"/>
    <property type="project" value="InterPro"/>
</dbReference>
<reference evidence="9" key="1">
    <citation type="submission" date="2011-02" db="EMBL/GenBank/DDBJ databases">
        <title>The complete sequence of chromosome of Deinococcus proteolyticus DSM 20540.</title>
        <authorList>
            <consortium name="US DOE Joint Genome Institute (JGI-PGF)"/>
            <person name="Lucas S."/>
            <person name="Copeland A."/>
            <person name="Lapidus A."/>
            <person name="Bruce D."/>
            <person name="Goodwin L."/>
            <person name="Pitluck S."/>
            <person name="Kyrpides N."/>
            <person name="Mavromatis K."/>
            <person name="Pagani I."/>
            <person name="Ivanova N."/>
            <person name="Ovchinnikova G."/>
            <person name="Zeytun A."/>
            <person name="Detter J.C."/>
            <person name="Han C."/>
            <person name="Land M."/>
            <person name="Hauser L."/>
            <person name="Markowitz V."/>
            <person name="Cheng J.-F."/>
            <person name="Hugenholtz P."/>
            <person name="Woyke T."/>
            <person name="Wu D."/>
            <person name="Pukall R."/>
            <person name="Steenblock K."/>
            <person name="Brambilla E."/>
            <person name="Klenk H.-P."/>
            <person name="Eisen J.A."/>
        </authorList>
    </citation>
    <scope>NUCLEOTIDE SEQUENCE [LARGE SCALE GENOMIC DNA]</scope>
    <source>
        <strain evidence="9">ATCC 35074 / DSM 20540 / JCM 6276 / NBRC 101906 / NCIMB 13154 / VKM Ac-1939 / CCM 2703 / MRP</strain>
    </source>
</reference>
<comment type="subcellular location">
    <subcellularLocation>
        <location evidence="1">Membrane</location>
        <topology evidence="1">Single-pass membrane protein</topology>
    </subcellularLocation>
</comment>
<evidence type="ECO:0000259" key="7">
    <source>
        <dbReference type="Pfam" id="PF04357"/>
    </source>
</evidence>
<feature type="region of interest" description="Disordered" evidence="5">
    <location>
        <begin position="3316"/>
        <end position="3363"/>
    </location>
</feature>
<evidence type="ECO:0000313" key="9">
    <source>
        <dbReference type="Proteomes" id="UP000007718"/>
    </source>
</evidence>
<dbReference type="STRING" id="693977.Deipr_1576"/>
<proteinExistence type="predicted"/>
<name>F0RKD5_DEIPM</name>
<feature type="transmembrane region" description="Helical" evidence="6">
    <location>
        <begin position="24"/>
        <end position="47"/>
    </location>
</feature>
<evidence type="ECO:0000256" key="2">
    <source>
        <dbReference type="ARBA" id="ARBA00022692"/>
    </source>
</evidence>
<keyword evidence="9" id="KW-1185">Reference proteome</keyword>
<keyword evidence="2 6" id="KW-0812">Transmembrane</keyword>
<accession>F0RKD5</accession>
<evidence type="ECO:0000256" key="6">
    <source>
        <dbReference type="SAM" id="Phobius"/>
    </source>
</evidence>
<evidence type="ECO:0000256" key="5">
    <source>
        <dbReference type="SAM" id="MobiDB-lite"/>
    </source>
</evidence>
<dbReference type="OrthoDB" id="50957at2"/>